<keyword evidence="1" id="KW-0862">Zinc</keyword>
<dbReference type="InterPro" id="IPR007527">
    <property type="entry name" value="Znf_SWIM"/>
</dbReference>
<dbReference type="GO" id="GO:0008270">
    <property type="term" value="F:zinc ion binding"/>
    <property type="evidence" value="ECO:0007669"/>
    <property type="project" value="UniProtKB-KW"/>
</dbReference>
<sequence>MGNRKLPTALERRELGSASKPRCETMTQRTYATDGRKADELCIDARDVRAIEQELTVMDDSINPALEDGEFEIVSESGSTYLVDAFGGTCTCPDCQHNNNHCKHLRRVTFETGMRPLDALLLDQLDVSDQLNGEHVDGEPKVVPPQDSLDTDTETAERAIADGGQRPADCCCVEGHDLPCFMCYNAGFRENVHTGGDDR</sequence>
<keyword evidence="1" id="KW-0863">Zinc-finger</keyword>
<evidence type="ECO:0000313" key="4">
    <source>
        <dbReference type="Proteomes" id="UP000510869"/>
    </source>
</evidence>
<accession>A0A7D6CSY7</accession>
<evidence type="ECO:0000313" key="3">
    <source>
        <dbReference type="EMBL" id="QLK27193.1"/>
    </source>
</evidence>
<dbReference type="AlphaFoldDB" id="A0A7D6CSY7"/>
<dbReference type="EMBL" id="CP059154">
    <property type="protein sequence ID" value="QLK27193.1"/>
    <property type="molecule type" value="Genomic_DNA"/>
</dbReference>
<protein>
    <submittedName>
        <fullName evidence="3">SWIM zinc finger family protein</fullName>
    </submittedName>
</protein>
<dbReference type="OrthoDB" id="142306at2157"/>
<organism evidence="3 4">
    <name type="scientific">Natrinema zhouii</name>
    <dbReference type="NCBI Taxonomy" id="1710539"/>
    <lineage>
        <taxon>Archaea</taxon>
        <taxon>Methanobacteriati</taxon>
        <taxon>Methanobacteriota</taxon>
        <taxon>Stenosarchaea group</taxon>
        <taxon>Halobacteria</taxon>
        <taxon>Halobacteriales</taxon>
        <taxon>Natrialbaceae</taxon>
        <taxon>Natrinema</taxon>
    </lineage>
</organism>
<keyword evidence="4" id="KW-1185">Reference proteome</keyword>
<name>A0A7D6CSY7_9EURY</name>
<feature type="domain" description="SWIM-type" evidence="2">
    <location>
        <begin position="81"/>
        <end position="113"/>
    </location>
</feature>
<keyword evidence="1" id="KW-0479">Metal-binding</keyword>
<evidence type="ECO:0000256" key="1">
    <source>
        <dbReference type="PROSITE-ProRule" id="PRU00325"/>
    </source>
</evidence>
<dbReference type="PROSITE" id="PS50966">
    <property type="entry name" value="ZF_SWIM"/>
    <property type="match status" value="1"/>
</dbReference>
<proteinExistence type="predicted"/>
<evidence type="ECO:0000259" key="2">
    <source>
        <dbReference type="PROSITE" id="PS50966"/>
    </source>
</evidence>
<reference evidence="3 4" key="1">
    <citation type="submission" date="2020-07" db="EMBL/GenBank/DDBJ databases">
        <title>Natrinema (YPL30) sp. nov. and Haloterrigena xxxxxx (YPL8) sp. nov., isolated from a salt mine.</title>
        <authorList>
            <person name="Cui H."/>
        </authorList>
    </citation>
    <scope>NUCLEOTIDE SEQUENCE [LARGE SCALE GENOMIC DNA]</scope>
    <source>
        <strain evidence="3 4">YPL13</strain>
    </source>
</reference>
<dbReference type="Proteomes" id="UP000510869">
    <property type="component" value="Chromosome"/>
</dbReference>
<dbReference type="KEGG" id="nay:HYG81_06205"/>
<gene>
    <name evidence="3" type="ORF">HYG81_06205</name>
</gene>